<dbReference type="Proteomes" id="UP000823619">
    <property type="component" value="Unassembled WGS sequence"/>
</dbReference>
<dbReference type="EMBL" id="JADIMO010000100">
    <property type="protein sequence ID" value="MBO8445651.1"/>
    <property type="molecule type" value="Genomic_DNA"/>
</dbReference>
<dbReference type="AlphaFoldDB" id="A0A9D9HBQ5"/>
<proteinExistence type="predicted"/>
<organism evidence="2 3">
    <name type="scientific">Candidatus Cryptobacteroides merdavium</name>
    <dbReference type="NCBI Taxonomy" id="2840769"/>
    <lineage>
        <taxon>Bacteria</taxon>
        <taxon>Pseudomonadati</taxon>
        <taxon>Bacteroidota</taxon>
        <taxon>Bacteroidia</taxon>
        <taxon>Bacteroidales</taxon>
        <taxon>Candidatus Cryptobacteroides</taxon>
    </lineage>
</organism>
<feature type="region of interest" description="Disordered" evidence="1">
    <location>
        <begin position="299"/>
        <end position="329"/>
    </location>
</feature>
<comment type="caution">
    <text evidence="2">The sequence shown here is derived from an EMBL/GenBank/DDBJ whole genome shotgun (WGS) entry which is preliminary data.</text>
</comment>
<gene>
    <name evidence="2" type="ORF">IAC23_08185</name>
</gene>
<evidence type="ECO:0000256" key="1">
    <source>
        <dbReference type="SAM" id="MobiDB-lite"/>
    </source>
</evidence>
<accession>A0A9D9HBQ5</accession>
<sequence>MSRKVTWKKGMRLSAEIFDAADNAKEESLSLVSMLASAGRSGLFAGPKPFELTLNINDNVLEVASLSCHGVTESGKVIDVEFDSNYSHTFDTRLGIPSGSGADAWLLVLKMHGRKWREVDEMYSESEYTFELQGENTRIDADSLPVGRIVNRYGWRLDEMDFVPPCLFVRSHPMYQRQFEEASELLGKISGKCRSSENCVARTFLSAVWPAADNVLITFDKERDMLTPDRLYAGIQQFVNSFVIGCRLDEHINLENPEPFMLYVRKPYDRRNLLQDIAQGLALCAEIVLKVETVCAMTEERRSVPEEPEPEKKPEPQKPVKNRWDGIEI</sequence>
<reference evidence="2" key="2">
    <citation type="journal article" date="2021" name="PeerJ">
        <title>Extensive microbial diversity within the chicken gut microbiome revealed by metagenomics and culture.</title>
        <authorList>
            <person name="Gilroy R."/>
            <person name="Ravi A."/>
            <person name="Getino M."/>
            <person name="Pursley I."/>
            <person name="Horton D.L."/>
            <person name="Alikhan N.F."/>
            <person name="Baker D."/>
            <person name="Gharbi K."/>
            <person name="Hall N."/>
            <person name="Watson M."/>
            <person name="Adriaenssens E.M."/>
            <person name="Foster-Nyarko E."/>
            <person name="Jarju S."/>
            <person name="Secka A."/>
            <person name="Antonio M."/>
            <person name="Oren A."/>
            <person name="Chaudhuri R.R."/>
            <person name="La Ragione R."/>
            <person name="Hildebrand F."/>
            <person name="Pallen M.J."/>
        </authorList>
    </citation>
    <scope>NUCLEOTIDE SEQUENCE</scope>
    <source>
        <strain evidence="2">D5-748</strain>
    </source>
</reference>
<evidence type="ECO:0000313" key="2">
    <source>
        <dbReference type="EMBL" id="MBO8445651.1"/>
    </source>
</evidence>
<reference evidence="2" key="1">
    <citation type="submission" date="2020-10" db="EMBL/GenBank/DDBJ databases">
        <authorList>
            <person name="Gilroy R."/>
        </authorList>
    </citation>
    <scope>NUCLEOTIDE SEQUENCE</scope>
    <source>
        <strain evidence="2">D5-748</strain>
    </source>
</reference>
<name>A0A9D9HBQ5_9BACT</name>
<evidence type="ECO:0000313" key="3">
    <source>
        <dbReference type="Proteomes" id="UP000823619"/>
    </source>
</evidence>
<protein>
    <submittedName>
        <fullName evidence="2">Uncharacterized protein</fullName>
    </submittedName>
</protein>